<protein>
    <submittedName>
        <fullName evidence="2">Uncharacterized protein</fullName>
    </submittedName>
</protein>
<evidence type="ECO:0000313" key="2">
    <source>
        <dbReference type="EMBL" id="MBB1085299.1"/>
    </source>
</evidence>
<dbReference type="EMBL" id="JACIUY010000011">
    <property type="protein sequence ID" value="MBB1085299.1"/>
    <property type="molecule type" value="Genomic_DNA"/>
</dbReference>
<evidence type="ECO:0000313" key="1">
    <source>
        <dbReference type="EMBL" id="MBB1062393.1"/>
    </source>
</evidence>
<accession>A0A7W3TXU5</accession>
<evidence type="ECO:0000313" key="3">
    <source>
        <dbReference type="Proteomes" id="UP000518255"/>
    </source>
</evidence>
<comment type="caution">
    <text evidence="2">The sequence shown here is derived from an EMBL/GenBank/DDBJ whole genome shotgun (WGS) entry which is preliminary data.</text>
</comment>
<organism evidence="2 3">
    <name type="scientific">Limosilactobacillus fastidiosus</name>
    <dbReference type="NCBI Taxonomy" id="2759855"/>
    <lineage>
        <taxon>Bacteria</taxon>
        <taxon>Bacillati</taxon>
        <taxon>Bacillota</taxon>
        <taxon>Bacilli</taxon>
        <taxon>Lactobacillales</taxon>
        <taxon>Lactobacillaceae</taxon>
        <taxon>Limosilactobacillus</taxon>
    </lineage>
</organism>
<dbReference type="AlphaFoldDB" id="A0A7W3TXU5"/>
<dbReference type="EMBL" id="JACIUZ010000015">
    <property type="protein sequence ID" value="MBB1062393.1"/>
    <property type="molecule type" value="Genomic_DNA"/>
</dbReference>
<gene>
    <name evidence="2" type="ORF">H5R63_00505</name>
    <name evidence="1" type="ORF">H5R64_01015</name>
</gene>
<evidence type="ECO:0000313" key="4">
    <source>
        <dbReference type="Proteomes" id="UP000544052"/>
    </source>
</evidence>
<name>A0A7W3TXU5_9LACO</name>
<sequence length="220" mass="25807">MVIQTNKKTKVGRIGSNKKKNDLSDLLKFNGSDPNLDSSILKLFNYKAITADHDHLIVARDGSYMDLINIRGYGLYSLTYEQQNIVLSDYHRFLQVFLPDHKYIITPFPVDTSPQKSFWGERYIKVSNQLRRETNAIRRKQLQTQLYYIRIKQNNNILVEQMLHSEEFYLLIFGKDKEEVRDKRSSSINSGGEALIMNQITLEKKKEILFRINNLNTEIK</sequence>
<keyword evidence="4" id="KW-1185">Reference proteome</keyword>
<reference evidence="3 4" key="1">
    <citation type="submission" date="2020-07" db="EMBL/GenBank/DDBJ databases">
        <title>Description of Limosilactobacillus balticus sp. nov., Limosilactobacillus agrestis sp. nov., Limosilactobacillus albertensis sp. nov., Limosilactobacillus rudii sp. nov., Limosilactobacillus fastidiosus sp. nov., five novel Limosilactobacillus species isolated from the vertebrate gastrointestinal tract, and proposal of 6 subspecies of Limosilactobacillus reuteri adapted to the gastrointestinal tract of specific vertebrate hosts.</title>
        <authorList>
            <person name="Li F."/>
            <person name="Cheng C."/>
            <person name="Zheng J."/>
            <person name="Quevedo R.M."/>
            <person name="Li J."/>
            <person name="Roos S."/>
            <person name="Gaenzle M.G."/>
            <person name="Walter J."/>
        </authorList>
    </citation>
    <scope>NUCLEOTIDE SEQUENCE [LARGE SCALE GENOMIC DNA]</scope>
    <source>
        <strain evidence="2 3">WF-MA3-C</strain>
        <strain evidence="1 4">WF-MO7-1</strain>
    </source>
</reference>
<dbReference type="Proteomes" id="UP000518255">
    <property type="component" value="Unassembled WGS sequence"/>
</dbReference>
<dbReference type="RefSeq" id="WP_182580037.1">
    <property type="nucleotide sequence ID" value="NZ_JACIUY010000011.1"/>
</dbReference>
<dbReference type="Proteomes" id="UP000544052">
    <property type="component" value="Unassembled WGS sequence"/>
</dbReference>
<proteinExistence type="predicted"/>